<sequence>MRIGLLAGSGKLPAEFLKSARSKGYQTVLFAIQGITDKDIYSVADKVYEIKPFKLGKFLSFLKKERLSEIAILGKVEHKEALSFKNLDFKAVTFMLKLKDKRAEGIIGGIIEEIENVGVEVINPERFLSHILPEKGVICGKITSDIEKDITFGFKMAKEIATLDIGQTVVVKNGIVIAVEGIEGTDKCIERAGELAGEGFVVCKAARKKQDMRIDVPTVGINTLETIARYGGKALCIEAGKTYIPEIENFKEVARKKGLTVIAV</sequence>
<dbReference type="AlphaFoldDB" id="A0A238YDH7"/>
<dbReference type="Pfam" id="PF17930">
    <property type="entry name" value="LpxI_N"/>
    <property type="match status" value="1"/>
</dbReference>
<dbReference type="EMBL" id="FZOB01000003">
    <property type="protein sequence ID" value="SNR68664.1"/>
    <property type="molecule type" value="Genomic_DNA"/>
</dbReference>
<dbReference type="InterPro" id="IPR041255">
    <property type="entry name" value="LpxI_N"/>
</dbReference>
<proteinExistence type="predicted"/>
<dbReference type="PANTHER" id="PTHR39962:SF1">
    <property type="entry name" value="LPXI FAMILY PROTEIN"/>
    <property type="match status" value="1"/>
</dbReference>
<dbReference type="PANTHER" id="PTHR39962">
    <property type="entry name" value="BLL4848 PROTEIN"/>
    <property type="match status" value="1"/>
</dbReference>
<evidence type="ECO:0008006" key="5">
    <source>
        <dbReference type="Google" id="ProtNLM"/>
    </source>
</evidence>
<protein>
    <recommendedName>
        <fullName evidence="5">UDP-2,3-diacylglucosamine pyrophosphatase</fullName>
    </recommendedName>
</protein>
<dbReference type="OrthoDB" id="9789836at2"/>
<name>A0A238YDH7_9BACT</name>
<feature type="domain" description="LpxI N-terminal" evidence="2">
    <location>
        <begin position="2"/>
        <end position="130"/>
    </location>
</feature>
<organism evidence="3 4">
    <name type="scientific">Desulfurobacterium atlanticum</name>
    <dbReference type="NCBI Taxonomy" id="240169"/>
    <lineage>
        <taxon>Bacteria</taxon>
        <taxon>Pseudomonadati</taxon>
        <taxon>Aquificota</taxon>
        <taxon>Aquificia</taxon>
        <taxon>Desulfurobacteriales</taxon>
        <taxon>Desulfurobacteriaceae</taxon>
        <taxon>Desulfurobacterium</taxon>
    </lineage>
</organism>
<evidence type="ECO:0000313" key="4">
    <source>
        <dbReference type="Proteomes" id="UP000198405"/>
    </source>
</evidence>
<dbReference type="Pfam" id="PF06230">
    <property type="entry name" value="LpxI_C"/>
    <property type="match status" value="1"/>
</dbReference>
<dbReference type="RefSeq" id="WP_089322583.1">
    <property type="nucleotide sequence ID" value="NZ_FZOB01000003.1"/>
</dbReference>
<gene>
    <name evidence="3" type="ORF">SAMN06265340_10330</name>
</gene>
<keyword evidence="4" id="KW-1185">Reference proteome</keyword>
<feature type="domain" description="LpxI C-terminal" evidence="1">
    <location>
        <begin position="136"/>
        <end position="262"/>
    </location>
</feature>
<evidence type="ECO:0000259" key="1">
    <source>
        <dbReference type="Pfam" id="PF06230"/>
    </source>
</evidence>
<accession>A0A238YDH7</accession>
<dbReference type="InterPro" id="IPR010415">
    <property type="entry name" value="LpxI_C"/>
</dbReference>
<evidence type="ECO:0000259" key="2">
    <source>
        <dbReference type="Pfam" id="PF17930"/>
    </source>
</evidence>
<dbReference type="InterPro" id="IPR053174">
    <property type="entry name" value="LpxI"/>
</dbReference>
<dbReference type="Gene3D" id="3.40.140.80">
    <property type="match status" value="1"/>
</dbReference>
<dbReference type="Proteomes" id="UP000198405">
    <property type="component" value="Unassembled WGS sequence"/>
</dbReference>
<reference evidence="4" key="1">
    <citation type="submission" date="2017-06" db="EMBL/GenBank/DDBJ databases">
        <authorList>
            <person name="Varghese N."/>
            <person name="Submissions S."/>
        </authorList>
    </citation>
    <scope>NUCLEOTIDE SEQUENCE [LARGE SCALE GENOMIC DNA]</scope>
    <source>
        <strain evidence="4">DSM 15668</strain>
    </source>
</reference>
<dbReference type="Gene3D" id="3.40.50.20">
    <property type="match status" value="1"/>
</dbReference>
<dbReference type="InterPro" id="IPR043167">
    <property type="entry name" value="LpxI_C_sf"/>
</dbReference>
<evidence type="ECO:0000313" key="3">
    <source>
        <dbReference type="EMBL" id="SNR68664.1"/>
    </source>
</evidence>